<dbReference type="AlphaFoldDB" id="A0A4R5TL20"/>
<gene>
    <name evidence="8" type="ORF">E2F46_12780</name>
</gene>
<dbReference type="InterPro" id="IPR050601">
    <property type="entry name" value="CPA3_antiporter_subunitC"/>
</dbReference>
<protein>
    <recommendedName>
        <fullName evidence="10">Na+/H+ antiporter subunit C</fullName>
    </recommendedName>
</protein>
<keyword evidence="4 7" id="KW-0812">Transmembrane</keyword>
<dbReference type="EMBL" id="SMTF01000011">
    <property type="protein sequence ID" value="TDK23017.1"/>
    <property type="molecule type" value="Genomic_DNA"/>
</dbReference>
<evidence type="ECO:0000256" key="5">
    <source>
        <dbReference type="ARBA" id="ARBA00022989"/>
    </source>
</evidence>
<dbReference type="RefSeq" id="WP_133322650.1">
    <property type="nucleotide sequence ID" value="NZ_SMTF01000011.1"/>
</dbReference>
<evidence type="ECO:0000256" key="3">
    <source>
        <dbReference type="ARBA" id="ARBA00022475"/>
    </source>
</evidence>
<evidence type="ECO:0000256" key="1">
    <source>
        <dbReference type="ARBA" id="ARBA00004651"/>
    </source>
</evidence>
<comment type="subcellular location">
    <subcellularLocation>
        <location evidence="1">Cell membrane</location>
        <topology evidence="1">Multi-pass membrane protein</topology>
    </subcellularLocation>
</comment>
<dbReference type="GO" id="GO:0005886">
    <property type="term" value="C:plasma membrane"/>
    <property type="evidence" value="ECO:0007669"/>
    <property type="project" value="UniProtKB-SubCell"/>
</dbReference>
<evidence type="ECO:0000256" key="7">
    <source>
        <dbReference type="SAM" id="Phobius"/>
    </source>
</evidence>
<keyword evidence="6 7" id="KW-0472">Membrane</keyword>
<evidence type="ECO:0000256" key="4">
    <source>
        <dbReference type="ARBA" id="ARBA00022692"/>
    </source>
</evidence>
<evidence type="ECO:0000313" key="9">
    <source>
        <dbReference type="Proteomes" id="UP000294796"/>
    </source>
</evidence>
<keyword evidence="9" id="KW-1185">Reference proteome</keyword>
<comment type="caution">
    <text evidence="8">The sequence shown here is derived from an EMBL/GenBank/DDBJ whole genome shotgun (WGS) entry which is preliminary data.</text>
</comment>
<feature type="transmembrane region" description="Helical" evidence="7">
    <location>
        <begin position="64"/>
        <end position="88"/>
    </location>
</feature>
<organism evidence="8 9">
    <name type="scientific">Luteimonas aestuarii</name>
    <dbReference type="NCBI Taxonomy" id="453837"/>
    <lineage>
        <taxon>Bacteria</taxon>
        <taxon>Pseudomonadati</taxon>
        <taxon>Pseudomonadota</taxon>
        <taxon>Gammaproteobacteria</taxon>
        <taxon>Lysobacterales</taxon>
        <taxon>Lysobacteraceae</taxon>
        <taxon>Luteimonas</taxon>
    </lineage>
</organism>
<dbReference type="InterPro" id="IPR039428">
    <property type="entry name" value="NUOK/Mnh_C1-like"/>
</dbReference>
<accession>A0A4R5TL20</accession>
<dbReference type="Gene3D" id="1.10.287.3510">
    <property type="match status" value="1"/>
</dbReference>
<sequence length="118" mass="11845">MSAQVLVWLVVAAGLVGLGVYGVLVAGHLLRKLLALNLLGAAVFLVMVVLGSHVHGTPDPVTQAMVLTGIVVAVSASAFGLALLLALYRASGAAVLDAEDGTDDEAVADAGEGGDDRR</sequence>
<comment type="similarity">
    <text evidence="2">Belongs to the CPA3 antiporters (TC 2.A.63) subunit C family.</text>
</comment>
<proteinExistence type="inferred from homology"/>
<name>A0A4R5TL20_9GAMM</name>
<dbReference type="Pfam" id="PF00420">
    <property type="entry name" value="Oxidored_q2"/>
    <property type="match status" value="1"/>
</dbReference>
<dbReference type="PANTHER" id="PTHR34583">
    <property type="entry name" value="ANTIPORTER SUBUNIT MNHC2-RELATED"/>
    <property type="match status" value="1"/>
</dbReference>
<keyword evidence="5 7" id="KW-1133">Transmembrane helix</keyword>
<feature type="transmembrane region" description="Helical" evidence="7">
    <location>
        <begin position="33"/>
        <end position="52"/>
    </location>
</feature>
<evidence type="ECO:0000313" key="8">
    <source>
        <dbReference type="EMBL" id="TDK23017.1"/>
    </source>
</evidence>
<dbReference type="PANTHER" id="PTHR34583:SF2">
    <property type="entry name" value="ANTIPORTER SUBUNIT MNHC2-RELATED"/>
    <property type="match status" value="1"/>
</dbReference>
<feature type="transmembrane region" description="Helical" evidence="7">
    <location>
        <begin position="6"/>
        <end position="26"/>
    </location>
</feature>
<evidence type="ECO:0000256" key="2">
    <source>
        <dbReference type="ARBA" id="ARBA00010388"/>
    </source>
</evidence>
<evidence type="ECO:0000256" key="6">
    <source>
        <dbReference type="ARBA" id="ARBA00023136"/>
    </source>
</evidence>
<dbReference type="Proteomes" id="UP000294796">
    <property type="component" value="Unassembled WGS sequence"/>
</dbReference>
<keyword evidence="3" id="KW-1003">Cell membrane</keyword>
<reference evidence="8 9" key="1">
    <citation type="submission" date="2019-03" db="EMBL/GenBank/DDBJ databases">
        <title>Luteimonas zhaokaii sp.nov., isolated from the rectal contents of Plateau pika in Yushu, Qinghai Province, China.</title>
        <authorList>
            <person name="Zhang G."/>
        </authorList>
    </citation>
    <scope>NUCLEOTIDE SEQUENCE [LARGE SCALE GENOMIC DNA]</scope>
    <source>
        <strain evidence="8 9">B9</strain>
    </source>
</reference>
<evidence type="ECO:0008006" key="10">
    <source>
        <dbReference type="Google" id="ProtNLM"/>
    </source>
</evidence>